<dbReference type="EMBL" id="ML978160">
    <property type="protein sequence ID" value="KAF2034576.1"/>
    <property type="molecule type" value="Genomic_DNA"/>
</dbReference>
<evidence type="ECO:0000313" key="3">
    <source>
        <dbReference type="Proteomes" id="UP000799777"/>
    </source>
</evidence>
<dbReference type="AlphaFoldDB" id="A0A9P4LP39"/>
<sequence>MARPPPADEISAFLDSLERVVDLYPPEESPLFVNNDDFRLDDLGSASDWLANADLGETAASGISASGQASRPTPEIPQVQSQRERPQTEKEDLKDAKRKKALAKATEKYKDKKKSEDLDCNHVAKVT</sequence>
<feature type="region of interest" description="Disordered" evidence="1">
    <location>
        <begin position="61"/>
        <end position="127"/>
    </location>
</feature>
<keyword evidence="3" id="KW-1185">Reference proteome</keyword>
<reference evidence="2" key="1">
    <citation type="journal article" date="2020" name="Stud. Mycol.">
        <title>101 Dothideomycetes genomes: a test case for predicting lifestyles and emergence of pathogens.</title>
        <authorList>
            <person name="Haridas S."/>
            <person name="Albert R."/>
            <person name="Binder M."/>
            <person name="Bloem J."/>
            <person name="Labutti K."/>
            <person name="Salamov A."/>
            <person name="Andreopoulos B."/>
            <person name="Baker S."/>
            <person name="Barry K."/>
            <person name="Bills G."/>
            <person name="Bluhm B."/>
            <person name="Cannon C."/>
            <person name="Castanera R."/>
            <person name="Culley D."/>
            <person name="Daum C."/>
            <person name="Ezra D."/>
            <person name="Gonzalez J."/>
            <person name="Henrissat B."/>
            <person name="Kuo A."/>
            <person name="Liang C."/>
            <person name="Lipzen A."/>
            <person name="Lutzoni F."/>
            <person name="Magnuson J."/>
            <person name="Mondo S."/>
            <person name="Nolan M."/>
            <person name="Ohm R."/>
            <person name="Pangilinan J."/>
            <person name="Park H.-J."/>
            <person name="Ramirez L."/>
            <person name="Alfaro M."/>
            <person name="Sun H."/>
            <person name="Tritt A."/>
            <person name="Yoshinaga Y."/>
            <person name="Zwiers L.-H."/>
            <person name="Turgeon B."/>
            <person name="Goodwin S."/>
            <person name="Spatafora J."/>
            <person name="Crous P."/>
            <person name="Grigoriev I."/>
        </authorList>
    </citation>
    <scope>NUCLEOTIDE SEQUENCE</scope>
    <source>
        <strain evidence="2">CBS 110217</strain>
    </source>
</reference>
<comment type="caution">
    <text evidence="2">The sequence shown here is derived from an EMBL/GenBank/DDBJ whole genome shotgun (WGS) entry which is preliminary data.</text>
</comment>
<evidence type="ECO:0000313" key="2">
    <source>
        <dbReference type="EMBL" id="KAF2034576.1"/>
    </source>
</evidence>
<evidence type="ECO:0000256" key="1">
    <source>
        <dbReference type="SAM" id="MobiDB-lite"/>
    </source>
</evidence>
<feature type="compositionally biased region" description="Basic and acidic residues" evidence="1">
    <location>
        <begin position="105"/>
        <end position="127"/>
    </location>
</feature>
<name>A0A9P4LP39_9PLEO</name>
<feature type="compositionally biased region" description="Basic and acidic residues" evidence="1">
    <location>
        <begin position="82"/>
        <end position="95"/>
    </location>
</feature>
<protein>
    <submittedName>
        <fullName evidence="2">Uncharacterized protein</fullName>
    </submittedName>
</protein>
<proteinExistence type="predicted"/>
<organism evidence="2 3">
    <name type="scientific">Setomelanomma holmii</name>
    <dbReference type="NCBI Taxonomy" id="210430"/>
    <lineage>
        <taxon>Eukaryota</taxon>
        <taxon>Fungi</taxon>
        <taxon>Dikarya</taxon>
        <taxon>Ascomycota</taxon>
        <taxon>Pezizomycotina</taxon>
        <taxon>Dothideomycetes</taxon>
        <taxon>Pleosporomycetidae</taxon>
        <taxon>Pleosporales</taxon>
        <taxon>Pleosporineae</taxon>
        <taxon>Phaeosphaeriaceae</taxon>
        <taxon>Setomelanomma</taxon>
    </lineage>
</organism>
<accession>A0A9P4LP39</accession>
<dbReference type="Proteomes" id="UP000799777">
    <property type="component" value="Unassembled WGS sequence"/>
</dbReference>
<feature type="compositionally biased region" description="Low complexity" evidence="1">
    <location>
        <begin position="61"/>
        <end position="70"/>
    </location>
</feature>
<gene>
    <name evidence="2" type="ORF">EK21DRAFT_107712</name>
</gene>